<protein>
    <recommendedName>
        <fullName evidence="4">Chromo domain-containing protein</fullName>
    </recommendedName>
</protein>
<sequence>MDSNENPEFLSVLSDNHFTSEDMNAVIEDINQSTLEDGGDHVMNDLLTTTVIKSEIMDETTDATTANDATPAETTAEAPVEEPMDQFTVEAIVGKRKRAGRVEYCVKWLGFSDDENTWEPIDNLHCEELIADYEANNKTATASAAKKTPAKKGRAAAATPKTPKRGASDGWSRGLKAKRVVGVAEKEGQLVYSVEFVGETTAEEVAATVARDKCPQLVIAFLQSKLVIQRKGPKLPLESYRPLASKQFSIFRQNSQ</sequence>
<dbReference type="InterPro" id="IPR008251">
    <property type="entry name" value="Chromo_shadow_dom"/>
</dbReference>
<dbReference type="InterPro" id="IPR016197">
    <property type="entry name" value="Chromo-like_dom_sf"/>
</dbReference>
<dbReference type="PROSITE" id="PS00598">
    <property type="entry name" value="CHROMO_1"/>
    <property type="match status" value="1"/>
</dbReference>
<comment type="subcellular location">
    <subcellularLocation>
        <location evidence="1">Nucleus</location>
    </subcellularLocation>
</comment>
<keyword evidence="6" id="KW-1185">Reference proteome</keyword>
<dbReference type="Gene3D" id="2.40.50.40">
    <property type="match status" value="2"/>
</dbReference>
<dbReference type="EMBL" id="CAJPIZ010000100">
    <property type="protein sequence ID" value="CAG2100432.1"/>
    <property type="molecule type" value="Genomic_DNA"/>
</dbReference>
<dbReference type="Pfam" id="PF01393">
    <property type="entry name" value="Chromo_shadow"/>
    <property type="match status" value="1"/>
</dbReference>
<dbReference type="Pfam" id="PF00385">
    <property type="entry name" value="Chromo"/>
    <property type="match status" value="1"/>
</dbReference>
<evidence type="ECO:0000259" key="4">
    <source>
        <dbReference type="PROSITE" id="PS50013"/>
    </source>
</evidence>
<dbReference type="SMART" id="SM00300">
    <property type="entry name" value="ChSh"/>
    <property type="match status" value="1"/>
</dbReference>
<dbReference type="InterPro" id="IPR000953">
    <property type="entry name" value="Chromo/chromo_shadow_dom"/>
</dbReference>
<evidence type="ECO:0000313" key="6">
    <source>
        <dbReference type="Proteomes" id="UP000759131"/>
    </source>
</evidence>
<dbReference type="InterPro" id="IPR051219">
    <property type="entry name" value="Heterochromatin_chromo-domain"/>
</dbReference>
<dbReference type="InterPro" id="IPR023779">
    <property type="entry name" value="Chromodomain_CS"/>
</dbReference>
<dbReference type="SMART" id="SM00298">
    <property type="entry name" value="CHROMO"/>
    <property type="match status" value="1"/>
</dbReference>
<evidence type="ECO:0000313" key="5">
    <source>
        <dbReference type="EMBL" id="CAD7620002.1"/>
    </source>
</evidence>
<dbReference type="CDD" id="cd00034">
    <property type="entry name" value="CSD"/>
    <property type="match status" value="1"/>
</dbReference>
<evidence type="ECO:0000256" key="1">
    <source>
        <dbReference type="ARBA" id="ARBA00004123"/>
    </source>
</evidence>
<dbReference type="EMBL" id="OC854675">
    <property type="protein sequence ID" value="CAD7620002.1"/>
    <property type="molecule type" value="Genomic_DNA"/>
</dbReference>
<accession>A0A7R9KBU5</accession>
<feature type="domain" description="Chromo" evidence="4">
    <location>
        <begin position="87"/>
        <end position="145"/>
    </location>
</feature>
<dbReference type="AlphaFoldDB" id="A0A7R9KBU5"/>
<dbReference type="SUPFAM" id="SSF54160">
    <property type="entry name" value="Chromo domain-like"/>
    <property type="match status" value="2"/>
</dbReference>
<evidence type="ECO:0000256" key="2">
    <source>
        <dbReference type="ARBA" id="ARBA00023242"/>
    </source>
</evidence>
<dbReference type="GO" id="GO:0000792">
    <property type="term" value="C:heterochromatin"/>
    <property type="evidence" value="ECO:0007669"/>
    <property type="project" value="UniProtKB-ARBA"/>
</dbReference>
<proteinExistence type="predicted"/>
<dbReference type="GO" id="GO:0005634">
    <property type="term" value="C:nucleus"/>
    <property type="evidence" value="ECO:0007669"/>
    <property type="project" value="UniProtKB-SubCell"/>
</dbReference>
<dbReference type="PROSITE" id="PS50013">
    <property type="entry name" value="CHROMO_2"/>
    <property type="match status" value="1"/>
</dbReference>
<organism evidence="5">
    <name type="scientific">Medioppia subpectinata</name>
    <dbReference type="NCBI Taxonomy" id="1979941"/>
    <lineage>
        <taxon>Eukaryota</taxon>
        <taxon>Metazoa</taxon>
        <taxon>Ecdysozoa</taxon>
        <taxon>Arthropoda</taxon>
        <taxon>Chelicerata</taxon>
        <taxon>Arachnida</taxon>
        <taxon>Acari</taxon>
        <taxon>Acariformes</taxon>
        <taxon>Sarcoptiformes</taxon>
        <taxon>Oribatida</taxon>
        <taxon>Brachypylina</taxon>
        <taxon>Oppioidea</taxon>
        <taxon>Oppiidae</taxon>
        <taxon>Medioppia</taxon>
    </lineage>
</organism>
<dbReference type="PANTHER" id="PTHR22812">
    <property type="entry name" value="CHROMOBOX PROTEIN"/>
    <property type="match status" value="1"/>
</dbReference>
<dbReference type="InterPro" id="IPR023780">
    <property type="entry name" value="Chromo_domain"/>
</dbReference>
<name>A0A7R9KBU5_9ACAR</name>
<reference evidence="5" key="1">
    <citation type="submission" date="2020-11" db="EMBL/GenBank/DDBJ databases">
        <authorList>
            <person name="Tran Van P."/>
        </authorList>
    </citation>
    <scope>NUCLEOTIDE SEQUENCE</scope>
</reference>
<gene>
    <name evidence="5" type="ORF">OSB1V03_LOCUS498</name>
</gene>
<feature type="region of interest" description="Disordered" evidence="3">
    <location>
        <begin position="141"/>
        <end position="171"/>
    </location>
</feature>
<dbReference type="OrthoDB" id="8192126at2759"/>
<evidence type="ECO:0000256" key="3">
    <source>
        <dbReference type="SAM" id="MobiDB-lite"/>
    </source>
</evidence>
<dbReference type="Proteomes" id="UP000759131">
    <property type="component" value="Unassembled WGS sequence"/>
</dbReference>
<keyword evidence="2" id="KW-0539">Nucleus</keyword>
<dbReference type="CDD" id="cd00024">
    <property type="entry name" value="CD_CSD"/>
    <property type="match status" value="1"/>
</dbReference>